<feature type="compositionally biased region" description="Basic and acidic residues" evidence="1">
    <location>
        <begin position="174"/>
        <end position="197"/>
    </location>
</feature>
<evidence type="ECO:0000313" key="2">
    <source>
        <dbReference type="EMBL" id="KAA6384922.1"/>
    </source>
</evidence>
<name>A0A5J4VQM8_9EUKA</name>
<dbReference type="EMBL" id="SNRW01005514">
    <property type="protein sequence ID" value="KAA6384922.1"/>
    <property type="molecule type" value="Genomic_DNA"/>
</dbReference>
<evidence type="ECO:0000313" key="3">
    <source>
        <dbReference type="Proteomes" id="UP000324800"/>
    </source>
</evidence>
<organism evidence="2 3">
    <name type="scientific">Streblomastix strix</name>
    <dbReference type="NCBI Taxonomy" id="222440"/>
    <lineage>
        <taxon>Eukaryota</taxon>
        <taxon>Metamonada</taxon>
        <taxon>Preaxostyla</taxon>
        <taxon>Oxymonadida</taxon>
        <taxon>Streblomastigidae</taxon>
        <taxon>Streblomastix</taxon>
    </lineage>
</organism>
<dbReference type="Proteomes" id="UP000324800">
    <property type="component" value="Unassembled WGS sequence"/>
</dbReference>
<accession>A0A5J4VQM8</accession>
<feature type="region of interest" description="Disordered" evidence="1">
    <location>
        <begin position="143"/>
        <end position="197"/>
    </location>
</feature>
<dbReference type="AlphaFoldDB" id="A0A5J4VQM8"/>
<gene>
    <name evidence="2" type="ORF">EZS28_019550</name>
</gene>
<proteinExistence type="predicted"/>
<reference evidence="2 3" key="1">
    <citation type="submission" date="2019-03" db="EMBL/GenBank/DDBJ databases">
        <title>Single cell metagenomics reveals metabolic interactions within the superorganism composed of flagellate Streblomastix strix and complex community of Bacteroidetes bacteria on its surface.</title>
        <authorList>
            <person name="Treitli S.C."/>
            <person name="Kolisko M."/>
            <person name="Husnik F."/>
            <person name="Keeling P."/>
            <person name="Hampl V."/>
        </authorList>
    </citation>
    <scope>NUCLEOTIDE SEQUENCE [LARGE SCALE GENOMIC DNA]</scope>
    <source>
        <strain evidence="2">ST1C</strain>
    </source>
</reference>
<evidence type="ECO:0000256" key="1">
    <source>
        <dbReference type="SAM" id="MobiDB-lite"/>
    </source>
</evidence>
<comment type="caution">
    <text evidence="2">The sequence shown here is derived from an EMBL/GenBank/DDBJ whole genome shotgun (WGS) entry which is preliminary data.</text>
</comment>
<sequence>MEETVEQKTGLVKHLKQVLQKMIIQKQNMLHRSVELTGVHIVEKEKVKTEQILLEALIMRYERKLNNSLELWRSIVDGIPQEQNIDIIQNELQRQNSVGLLKSIFEKKQSKYNENTSNVKRITQQQFPFANVQSAAKGSRTSIAYQTPLQQKHADNESRIDDDEDDDMIIVNNNDKHESNENNTKQIKDDKSKPDKIKEDEFETIETDVEKMQRNLLNQLDEVRMNEEQMNANTELGKNECQEIAINETIVCLSKAWSEWISKIYAKRIDNQDTQPQTKRKSTSNLVTEQESKQLNQQLKKEEQEQLKFLLENTIWIFLVDWRRGVRMFDSCVRIDGDEIQGTIEILKILTSSMECICIETSLGKQDPFR</sequence>
<protein>
    <submittedName>
        <fullName evidence="2">Uncharacterized protein</fullName>
    </submittedName>
</protein>